<keyword evidence="3" id="KW-0963">Cytoplasm</keyword>
<dbReference type="InterPro" id="IPR016098">
    <property type="entry name" value="CAP/MinC_C"/>
</dbReference>
<dbReference type="InterPro" id="IPR006599">
    <property type="entry name" value="CARP_motif"/>
</dbReference>
<dbReference type="GO" id="GO:0015631">
    <property type="term" value="F:tubulin binding"/>
    <property type="evidence" value="ECO:0007669"/>
    <property type="project" value="InterPro"/>
</dbReference>
<dbReference type="InterPro" id="IPR027684">
    <property type="entry name" value="TBCC"/>
</dbReference>
<evidence type="ECO:0000256" key="4">
    <source>
        <dbReference type="ARBA" id="ARBA00022990"/>
    </source>
</evidence>
<keyword evidence="4" id="KW-0007">Acetylation</keyword>
<dbReference type="EMBL" id="CACRZD030000009">
    <property type="protein sequence ID" value="CAA6665032.1"/>
    <property type="molecule type" value="Genomic_DNA"/>
</dbReference>
<feature type="region of interest" description="Disordered" evidence="7">
    <location>
        <begin position="1"/>
        <end position="28"/>
    </location>
</feature>
<dbReference type="FunFam" id="2.160.20.70:FF:000009">
    <property type="entry name" value="Tubulin-folding cofactor C"/>
    <property type="match status" value="1"/>
</dbReference>
<keyword evidence="10" id="KW-1185">Reference proteome</keyword>
<dbReference type="InterPro" id="IPR017901">
    <property type="entry name" value="C-CAP_CF_C-like"/>
</dbReference>
<feature type="domain" description="C-CAP/cofactor C-like" evidence="8">
    <location>
        <begin position="179"/>
        <end position="344"/>
    </location>
</feature>
<evidence type="ECO:0000313" key="10">
    <source>
        <dbReference type="Proteomes" id="UP001189122"/>
    </source>
</evidence>
<keyword evidence="5" id="KW-0143">Chaperone</keyword>
<dbReference type="PROSITE" id="PS51329">
    <property type="entry name" value="C_CAP_COFACTOR_C"/>
    <property type="match status" value="1"/>
</dbReference>
<dbReference type="InterPro" id="IPR012945">
    <property type="entry name" value="Tubulin-bd_cofactor_C_dom"/>
</dbReference>
<evidence type="ECO:0000256" key="3">
    <source>
        <dbReference type="ARBA" id="ARBA00022490"/>
    </source>
</evidence>
<dbReference type="GO" id="GO:0005737">
    <property type="term" value="C:cytoplasm"/>
    <property type="evidence" value="ECO:0007669"/>
    <property type="project" value="UniProtKB-SubCell"/>
</dbReference>
<organism evidence="9">
    <name type="scientific">Spirodela intermedia</name>
    <name type="common">Intermediate duckweed</name>
    <dbReference type="NCBI Taxonomy" id="51605"/>
    <lineage>
        <taxon>Eukaryota</taxon>
        <taxon>Viridiplantae</taxon>
        <taxon>Streptophyta</taxon>
        <taxon>Embryophyta</taxon>
        <taxon>Tracheophyta</taxon>
        <taxon>Spermatophyta</taxon>
        <taxon>Magnoliopsida</taxon>
        <taxon>Liliopsida</taxon>
        <taxon>Araceae</taxon>
        <taxon>Lemnoideae</taxon>
        <taxon>Spirodela</taxon>
    </lineage>
</organism>
<protein>
    <recommendedName>
        <fullName evidence="8">C-CAP/cofactor C-like domain-containing protein</fullName>
    </recommendedName>
</protein>
<dbReference type="Proteomes" id="UP001189122">
    <property type="component" value="Unassembled WGS sequence"/>
</dbReference>
<comment type="subunit">
    <text evidence="6">Supercomplex made of cofactors A to E. Cofactors A and D function by capturing and stabilizing tubulin in a quasi-native conformation. Cofactor E binds to the cofactor D-tubulin complex; interaction with cofactor C then causes the release of tubulin polypeptides that are committed to the native state.</text>
</comment>
<comment type="subcellular location">
    <subcellularLocation>
        <location evidence="1">Cytoplasm</location>
    </subcellularLocation>
</comment>
<dbReference type="GO" id="GO:0007021">
    <property type="term" value="P:tubulin complex assembly"/>
    <property type="evidence" value="ECO:0007669"/>
    <property type="project" value="TreeGrafter"/>
</dbReference>
<dbReference type="InterPro" id="IPR031925">
    <property type="entry name" value="TBCC_N"/>
</dbReference>
<dbReference type="GO" id="GO:0007023">
    <property type="term" value="P:post-chaperonin tubulin folding pathway"/>
    <property type="evidence" value="ECO:0007669"/>
    <property type="project" value="InterPro"/>
</dbReference>
<dbReference type="PANTHER" id="PTHR15139:SF0">
    <property type="entry name" value="TUBULIN-SPECIFIC CHAPERONE C"/>
    <property type="match status" value="1"/>
</dbReference>
<evidence type="ECO:0000256" key="6">
    <source>
        <dbReference type="ARBA" id="ARBA00026055"/>
    </source>
</evidence>
<dbReference type="EMBL" id="LR743596">
    <property type="protein sequence ID" value="CAA2625682.1"/>
    <property type="molecule type" value="Genomic_DNA"/>
</dbReference>
<dbReference type="Gene3D" id="2.160.20.70">
    <property type="match status" value="1"/>
</dbReference>
<dbReference type="Pfam" id="PF16752">
    <property type="entry name" value="TBCC_N"/>
    <property type="match status" value="1"/>
</dbReference>
<name>A0A7I8J6G5_SPIIN</name>
<proteinExistence type="inferred from homology"/>
<reference evidence="9 10" key="1">
    <citation type="submission" date="2019-12" db="EMBL/GenBank/DDBJ databases">
        <authorList>
            <person name="Scholz U."/>
            <person name="Mascher M."/>
            <person name="Fiebig A."/>
        </authorList>
    </citation>
    <scope>NUCLEOTIDE SEQUENCE</scope>
</reference>
<sequence>MEEDHLVTEQRSAGPGPGTNADPAATQRKHAAILERLSHRSSKRAAATAAAAAAPAFESVSSFLDRFSESRRSVEADIERCLLDHEQRGVSTGSGSKEYLEGISAAISDLEKLVAENSYFLPSYEVRTALKAISDLKESLEKASAALAPRKRFAFRNKPSEKKNPIHSQARRVDDASVPDVSDSIASDRLQIQVRDSSTEFRNREGSVIVKDFRVAEEGTREGEGDFSLCDLSSCRFYIRGKCRALFIHRLKNCHVFVGPVLGSVLIEEVEGCVFMLASHQIRIHQARATDFYLRVRSRPIIEDSSSVRFAPYMLTYEGLEGELKDSGLAEETGNWANVDDFRWLRAIQSPNWCILPEEERRCLVDISKIENSVQ</sequence>
<dbReference type="SMART" id="SM00673">
    <property type="entry name" value="CARP"/>
    <property type="match status" value="2"/>
</dbReference>
<evidence type="ECO:0000256" key="2">
    <source>
        <dbReference type="ARBA" id="ARBA00008848"/>
    </source>
</evidence>
<dbReference type="InterPro" id="IPR038397">
    <property type="entry name" value="TBCC_N_sf"/>
</dbReference>
<comment type="similarity">
    <text evidence="2">Belongs to the TBCC family.</text>
</comment>
<dbReference type="Pfam" id="PF07986">
    <property type="entry name" value="TBCC"/>
    <property type="match status" value="1"/>
</dbReference>
<accession>A0A7I8J6G5</accession>
<feature type="region of interest" description="Disordered" evidence="7">
    <location>
        <begin position="158"/>
        <end position="180"/>
    </location>
</feature>
<evidence type="ECO:0000256" key="7">
    <source>
        <dbReference type="SAM" id="MobiDB-lite"/>
    </source>
</evidence>
<gene>
    <name evidence="9" type="ORF">SI7747_09011421</name>
</gene>
<dbReference type="AlphaFoldDB" id="A0A7I8J6G5"/>
<evidence type="ECO:0000256" key="5">
    <source>
        <dbReference type="ARBA" id="ARBA00023186"/>
    </source>
</evidence>
<evidence type="ECO:0000259" key="8">
    <source>
        <dbReference type="PROSITE" id="PS51329"/>
    </source>
</evidence>
<dbReference type="PANTHER" id="PTHR15139">
    <property type="entry name" value="TUBULIN FOLDING COFACTOR C"/>
    <property type="match status" value="1"/>
</dbReference>
<dbReference type="Gene3D" id="1.20.58.1250">
    <property type="entry name" value="Tubulin Binding Cofactor C, N-terminal domain"/>
    <property type="match status" value="1"/>
</dbReference>
<evidence type="ECO:0000256" key="1">
    <source>
        <dbReference type="ARBA" id="ARBA00004496"/>
    </source>
</evidence>
<evidence type="ECO:0000313" key="9">
    <source>
        <dbReference type="EMBL" id="CAA2625682.1"/>
    </source>
</evidence>